<dbReference type="AlphaFoldDB" id="A0A2N0VJT6"/>
<gene>
    <name evidence="1" type="ORF">CWD77_03000</name>
</gene>
<dbReference type="Proteomes" id="UP000233398">
    <property type="component" value="Unassembled WGS sequence"/>
</dbReference>
<evidence type="ECO:0000313" key="1">
    <source>
        <dbReference type="EMBL" id="PKD44451.1"/>
    </source>
</evidence>
<protein>
    <submittedName>
        <fullName evidence="1">Uncharacterized protein</fullName>
    </submittedName>
</protein>
<organism evidence="1 2">
    <name type="scientific">Rhodohalobacter barkolensis</name>
    <dbReference type="NCBI Taxonomy" id="2053187"/>
    <lineage>
        <taxon>Bacteria</taxon>
        <taxon>Pseudomonadati</taxon>
        <taxon>Balneolota</taxon>
        <taxon>Balneolia</taxon>
        <taxon>Balneolales</taxon>
        <taxon>Balneolaceae</taxon>
        <taxon>Rhodohalobacter</taxon>
    </lineage>
</organism>
<comment type="caution">
    <text evidence="1">The sequence shown here is derived from an EMBL/GenBank/DDBJ whole genome shotgun (WGS) entry which is preliminary data.</text>
</comment>
<proteinExistence type="predicted"/>
<dbReference type="EMBL" id="PISP01000001">
    <property type="protein sequence ID" value="PKD44451.1"/>
    <property type="molecule type" value="Genomic_DNA"/>
</dbReference>
<dbReference type="OrthoDB" id="9849803at2"/>
<sequence>MKRIYSIILILSIAAGTLQPALPMVEYMINHNHFSSVLDVDFSESEGALCALKCAITSIQNECDMDHEEDEELLDVDYYPIPLKMSDSPTIGILSEQTERYLRTGDELLTIYMLPNAPPPRFHS</sequence>
<name>A0A2N0VJT6_9BACT</name>
<keyword evidence="2" id="KW-1185">Reference proteome</keyword>
<accession>A0A2N0VJT6</accession>
<evidence type="ECO:0000313" key="2">
    <source>
        <dbReference type="Proteomes" id="UP000233398"/>
    </source>
</evidence>
<dbReference type="RefSeq" id="WP_101071742.1">
    <property type="nucleotide sequence ID" value="NZ_PISP01000001.1"/>
</dbReference>
<reference evidence="1 2" key="1">
    <citation type="submission" date="2017-11" db="EMBL/GenBank/DDBJ databases">
        <title>Rhodohalobacter 15182 sp. nov., isolated from a salt lake.</title>
        <authorList>
            <person name="Han S."/>
        </authorList>
    </citation>
    <scope>NUCLEOTIDE SEQUENCE [LARGE SCALE GENOMIC DNA]</scope>
    <source>
        <strain evidence="1 2">15182</strain>
    </source>
</reference>